<dbReference type="KEGG" id="mhl:MHLP_01745"/>
<accession>I7CJ90</accession>
<feature type="compositionally biased region" description="Polar residues" evidence="1">
    <location>
        <begin position="37"/>
        <end position="47"/>
    </location>
</feature>
<reference evidence="2 3" key="1">
    <citation type="journal article" date="2012" name="J. Bacteriol.">
        <title>Genome Sequence of "Candidatus Mycoplasma haemolamae" Strain Purdue, a Red Blood Cell Pathogen of Alpacas (Vicugna pacos) and Llamas (Lama glama).</title>
        <authorList>
            <person name="Guimaraes A.M."/>
            <person name="Toth B."/>
            <person name="Santos A.P."/>
            <person name="do Nascimento N.C."/>
            <person name="Kritchevsky J.E."/>
            <person name="Messick J.B."/>
        </authorList>
    </citation>
    <scope>NUCLEOTIDE SEQUENCE [LARGE SCALE GENOMIC DNA]</scope>
    <source>
        <strain evidence="2 3">Purdue</strain>
    </source>
</reference>
<dbReference type="AlphaFoldDB" id="I7CJ90"/>
<organism evidence="2 3">
    <name type="scientific">Mycoplasma haematolamae (strain Purdue)</name>
    <dbReference type="NCBI Taxonomy" id="1212765"/>
    <lineage>
        <taxon>Bacteria</taxon>
        <taxon>Bacillati</taxon>
        <taxon>Mycoplasmatota</taxon>
        <taxon>Mollicutes</taxon>
        <taxon>Mycoplasmataceae</taxon>
        <taxon>Mycoplasma</taxon>
    </lineage>
</organism>
<dbReference type="Proteomes" id="UP000006502">
    <property type="component" value="Chromosome"/>
</dbReference>
<proteinExistence type="predicted"/>
<evidence type="ECO:0000256" key="1">
    <source>
        <dbReference type="SAM" id="MobiDB-lite"/>
    </source>
</evidence>
<evidence type="ECO:0000313" key="3">
    <source>
        <dbReference type="Proteomes" id="UP000006502"/>
    </source>
</evidence>
<gene>
    <name evidence="2" type="ordered locus">MHLP_01745</name>
</gene>
<protein>
    <submittedName>
        <fullName evidence="2">Uncharacterized protein</fullName>
    </submittedName>
</protein>
<sequence length="218" mass="24444">MHKAYIIFSGLGAGTAVSGGTHLIQNVRPSIDKKTQDQQNRGVQENLRQPEAQVIDSPVDAPRESQSQKALDPGLKDQETVTPDVEAAGSEQDQVLKDAVEPRVQAGSRKDDSGRQIQDILGSPTQIPAKSTERYKRGTESRPDIVCVSEETDEVTYDWRRQKLSKRRLACIKTSNDKDYDRARRSLQCTIDITGNLEEDSADRLLFPTKQLCRYWDS</sequence>
<reference evidence="3" key="2">
    <citation type="submission" date="2012-07" db="EMBL/GenBank/DDBJ databases">
        <title>Complete genome sequence of 'Candidatus Mycoplasma haemolamae'.</title>
        <authorList>
            <person name="Guimaraes A.M.S."/>
            <person name="Toth B."/>
            <person name="Santos A.P."/>
            <person name="Nascimento N.C."/>
            <person name="Sojka J.E."/>
            <person name="Messick J.B."/>
        </authorList>
    </citation>
    <scope>NUCLEOTIDE SEQUENCE [LARGE SCALE GENOMIC DNA]</scope>
    <source>
        <strain evidence="3">Purdue</strain>
    </source>
</reference>
<evidence type="ECO:0000313" key="2">
    <source>
        <dbReference type="EMBL" id="AFO51929.1"/>
    </source>
</evidence>
<name>I7CJ90_MYCHA</name>
<dbReference type="STRING" id="1212765.MHLP_01745"/>
<feature type="region of interest" description="Disordered" evidence="1">
    <location>
        <begin position="28"/>
        <end position="138"/>
    </location>
</feature>
<keyword evidence="3" id="KW-1185">Reference proteome</keyword>
<dbReference type="HOGENOM" id="CLU_1132612_0_0_14"/>
<dbReference type="PATRIC" id="fig|1212765.3.peg.389"/>
<dbReference type="EMBL" id="CP003731">
    <property type="protein sequence ID" value="AFO51929.1"/>
    <property type="molecule type" value="Genomic_DNA"/>
</dbReference>